<dbReference type="SUPFAM" id="SSF51182">
    <property type="entry name" value="RmlC-like cupins"/>
    <property type="match status" value="1"/>
</dbReference>
<dbReference type="CDD" id="cd02223">
    <property type="entry name" value="cupin_Bh2720-like"/>
    <property type="match status" value="1"/>
</dbReference>
<dbReference type="InterPro" id="IPR013096">
    <property type="entry name" value="Cupin_2"/>
</dbReference>
<dbReference type="OrthoDB" id="3231985at2"/>
<dbReference type="EMBL" id="PGUY01000097">
    <property type="protein sequence ID" value="PLT27528.1"/>
    <property type="molecule type" value="Genomic_DNA"/>
</dbReference>
<dbReference type="InterPro" id="IPR011051">
    <property type="entry name" value="RmlC_Cupin_sf"/>
</dbReference>
<dbReference type="RefSeq" id="WP_101645801.1">
    <property type="nucleotide sequence ID" value="NZ_PGUY01000097.1"/>
</dbReference>
<dbReference type="InterPro" id="IPR014710">
    <property type="entry name" value="RmlC-like_jellyroll"/>
</dbReference>
<sequence>MYYAPDVYPSYQYRNPYYVNMPMYNYITHPDYWAVVNHAGQSEPSQSLMGRNRIVDYGKNPFVININEASKRNDTYRTALWTGNHLQVTLMSLKAGEDIGLEIHPNVDQFLRIEQGQGIVQMGKRKDRLNFMRKVYDDSAIMIPAGTWHNVTNTGNVPMKLYSIYAPPQHPAGTVHRTKADAMAAERRRF</sequence>
<keyword evidence="3" id="KW-1185">Reference proteome</keyword>
<protein>
    <submittedName>
        <fullName evidence="2">Cupin domain-containing protein</fullName>
    </submittedName>
</protein>
<dbReference type="InterPro" id="IPR052538">
    <property type="entry name" value="Flavonoid_dioxygenase-like"/>
</dbReference>
<organism evidence="2 3">
    <name type="scientific">Peribacillus deserti</name>
    <dbReference type="NCBI Taxonomy" id="673318"/>
    <lineage>
        <taxon>Bacteria</taxon>
        <taxon>Bacillati</taxon>
        <taxon>Bacillota</taxon>
        <taxon>Bacilli</taxon>
        <taxon>Bacillales</taxon>
        <taxon>Bacillaceae</taxon>
        <taxon>Peribacillus</taxon>
    </lineage>
</organism>
<reference evidence="2 3" key="1">
    <citation type="submission" date="2017-11" db="EMBL/GenBank/DDBJ databases">
        <title>Comparitive Functional Genomics of Dry Heat Resistant strains isolated from the Viking Spacecraft.</title>
        <authorList>
            <person name="Seuylemezian A."/>
            <person name="Cooper K."/>
            <person name="Vaishampayan P."/>
        </authorList>
    </citation>
    <scope>NUCLEOTIDE SEQUENCE [LARGE SCALE GENOMIC DNA]</scope>
    <source>
        <strain evidence="2 3">V1-29</strain>
    </source>
</reference>
<accession>A0A2N5LZJ8</accession>
<dbReference type="PANTHER" id="PTHR43346">
    <property type="entry name" value="LIGAND BINDING DOMAIN PROTEIN, PUTATIVE (AFU_ORTHOLOGUE AFUA_6G14370)-RELATED"/>
    <property type="match status" value="1"/>
</dbReference>
<gene>
    <name evidence="2" type="ORF">CUU66_23375</name>
</gene>
<dbReference type="PANTHER" id="PTHR43346:SF1">
    <property type="entry name" value="QUERCETIN 2,3-DIOXYGENASE-RELATED"/>
    <property type="match status" value="1"/>
</dbReference>
<evidence type="ECO:0000259" key="1">
    <source>
        <dbReference type="Pfam" id="PF07883"/>
    </source>
</evidence>
<dbReference type="Gene3D" id="2.60.120.10">
    <property type="entry name" value="Jelly Rolls"/>
    <property type="match status" value="1"/>
</dbReference>
<dbReference type="Proteomes" id="UP000234748">
    <property type="component" value="Unassembled WGS sequence"/>
</dbReference>
<evidence type="ECO:0000313" key="2">
    <source>
        <dbReference type="EMBL" id="PLT27528.1"/>
    </source>
</evidence>
<feature type="domain" description="Cupin type-2" evidence="1">
    <location>
        <begin position="90"/>
        <end position="165"/>
    </location>
</feature>
<name>A0A2N5LZJ8_9BACI</name>
<comment type="caution">
    <text evidence="2">The sequence shown here is derived from an EMBL/GenBank/DDBJ whole genome shotgun (WGS) entry which is preliminary data.</text>
</comment>
<dbReference type="Pfam" id="PF07883">
    <property type="entry name" value="Cupin_2"/>
    <property type="match status" value="1"/>
</dbReference>
<evidence type="ECO:0000313" key="3">
    <source>
        <dbReference type="Proteomes" id="UP000234748"/>
    </source>
</evidence>
<proteinExistence type="predicted"/>
<dbReference type="AlphaFoldDB" id="A0A2N5LZJ8"/>